<evidence type="ECO:0000313" key="1">
    <source>
        <dbReference type="EMBL" id="KAL1247744.1"/>
    </source>
</evidence>
<reference evidence="1 2" key="1">
    <citation type="submission" date="2023-09" db="EMBL/GenBank/DDBJ databases">
        <authorList>
            <person name="Wang M."/>
        </authorList>
    </citation>
    <scope>NUCLEOTIDE SEQUENCE [LARGE SCALE GENOMIC DNA]</scope>
    <source>
        <strain evidence="1">GT-2023</strain>
        <tissue evidence="1">Liver</tissue>
    </source>
</reference>
<dbReference type="EMBL" id="JAYMGO010000025">
    <property type="protein sequence ID" value="KAL1247744.1"/>
    <property type="molecule type" value="Genomic_DNA"/>
</dbReference>
<keyword evidence="2" id="KW-1185">Reference proteome</keyword>
<evidence type="ECO:0000313" key="2">
    <source>
        <dbReference type="Proteomes" id="UP001558613"/>
    </source>
</evidence>
<comment type="caution">
    <text evidence="1">The sequence shown here is derived from an EMBL/GenBank/DDBJ whole genome shotgun (WGS) entry which is preliminary data.</text>
</comment>
<name>A0ABR3L4B4_9TELE</name>
<accession>A0ABR3L4B4</accession>
<organism evidence="1 2">
    <name type="scientific">Cirrhinus molitorella</name>
    <name type="common">mud carp</name>
    <dbReference type="NCBI Taxonomy" id="172907"/>
    <lineage>
        <taxon>Eukaryota</taxon>
        <taxon>Metazoa</taxon>
        <taxon>Chordata</taxon>
        <taxon>Craniata</taxon>
        <taxon>Vertebrata</taxon>
        <taxon>Euteleostomi</taxon>
        <taxon>Actinopterygii</taxon>
        <taxon>Neopterygii</taxon>
        <taxon>Teleostei</taxon>
        <taxon>Ostariophysi</taxon>
        <taxon>Cypriniformes</taxon>
        <taxon>Cyprinidae</taxon>
        <taxon>Labeoninae</taxon>
        <taxon>Labeonini</taxon>
        <taxon>Cirrhinus</taxon>
    </lineage>
</organism>
<dbReference type="Proteomes" id="UP001558613">
    <property type="component" value="Unassembled WGS sequence"/>
</dbReference>
<sequence length="92" mass="10594">MGEGEGQSWGKSKASTQTWALGAKTRGGRELTGRKKTRLLFTEEEQRVVYTLALFRCSWLRQSRSCDLWDGDRQTERGILLLMPCREKESHC</sequence>
<gene>
    <name evidence="1" type="ORF">QQF64_023120</name>
</gene>
<proteinExistence type="predicted"/>
<protein>
    <submittedName>
        <fullName evidence="1">Uncharacterized protein</fullName>
    </submittedName>
</protein>